<dbReference type="InterPro" id="IPR039422">
    <property type="entry name" value="MarR/SlyA-like"/>
</dbReference>
<gene>
    <name evidence="2" type="ORF">EXU30_14790</name>
</gene>
<dbReference type="GO" id="GO:0006950">
    <property type="term" value="P:response to stress"/>
    <property type="evidence" value="ECO:0007669"/>
    <property type="project" value="TreeGrafter"/>
</dbReference>
<dbReference type="InterPro" id="IPR036390">
    <property type="entry name" value="WH_DNA-bd_sf"/>
</dbReference>
<dbReference type="Gene3D" id="1.10.10.10">
    <property type="entry name" value="Winged helix-like DNA-binding domain superfamily/Winged helix DNA-binding domain"/>
    <property type="match status" value="1"/>
</dbReference>
<proteinExistence type="predicted"/>
<dbReference type="InterPro" id="IPR000835">
    <property type="entry name" value="HTH_MarR-typ"/>
</dbReference>
<dbReference type="RefSeq" id="WP_130601297.1">
    <property type="nucleotide sequence ID" value="NZ_CP036200.1"/>
</dbReference>
<evidence type="ECO:0000259" key="1">
    <source>
        <dbReference type="PROSITE" id="PS50995"/>
    </source>
</evidence>
<dbReference type="Proteomes" id="UP000291106">
    <property type="component" value="Chromosome"/>
</dbReference>
<accession>A0A411PJM8</accession>
<dbReference type="InterPro" id="IPR036388">
    <property type="entry name" value="WH-like_DNA-bd_sf"/>
</dbReference>
<dbReference type="SUPFAM" id="SSF46785">
    <property type="entry name" value="Winged helix' DNA-binding domain"/>
    <property type="match status" value="1"/>
</dbReference>
<dbReference type="AlphaFoldDB" id="A0A411PJM8"/>
<dbReference type="PANTHER" id="PTHR33164:SF43">
    <property type="entry name" value="HTH-TYPE TRANSCRIPTIONAL REPRESSOR YETL"/>
    <property type="match status" value="1"/>
</dbReference>
<dbReference type="GO" id="GO:0003700">
    <property type="term" value="F:DNA-binding transcription factor activity"/>
    <property type="evidence" value="ECO:0007669"/>
    <property type="project" value="InterPro"/>
</dbReference>
<dbReference type="OrthoDB" id="6196575at2"/>
<protein>
    <submittedName>
        <fullName evidence="2">MarR family transcriptional regulator</fullName>
    </submittedName>
</protein>
<name>A0A411PJM8_9GAMM</name>
<dbReference type="SMART" id="SM00347">
    <property type="entry name" value="HTH_MARR"/>
    <property type="match status" value="1"/>
</dbReference>
<dbReference type="PRINTS" id="PR00598">
    <property type="entry name" value="HTHMARR"/>
</dbReference>
<dbReference type="EMBL" id="CP036200">
    <property type="protein sequence ID" value="QBF83811.1"/>
    <property type="molecule type" value="Genomic_DNA"/>
</dbReference>
<sequence length="141" mass="15576">MSKPASLENIFKLLHAVKKQMHQHIEEADLGITPMHVRVLKIIGGKPACTAIDVANFLGRDKAQVTRLLNTLMQQELIAKRPNPNDKRSQCLCVTDAGKEVLATVADIDLKVTSKMTQGLSDEQQLAFEQTVSKIMDNLGK</sequence>
<feature type="domain" description="HTH marR-type" evidence="1">
    <location>
        <begin position="7"/>
        <end position="137"/>
    </location>
</feature>
<dbReference type="Pfam" id="PF12802">
    <property type="entry name" value="MarR_2"/>
    <property type="match status" value="1"/>
</dbReference>
<organism evidence="2 3">
    <name type="scientific">Shewanella maritima</name>
    <dbReference type="NCBI Taxonomy" id="2520507"/>
    <lineage>
        <taxon>Bacteria</taxon>
        <taxon>Pseudomonadati</taxon>
        <taxon>Pseudomonadota</taxon>
        <taxon>Gammaproteobacteria</taxon>
        <taxon>Alteromonadales</taxon>
        <taxon>Shewanellaceae</taxon>
        <taxon>Shewanella</taxon>
    </lineage>
</organism>
<keyword evidence="3" id="KW-1185">Reference proteome</keyword>
<dbReference type="PROSITE" id="PS50995">
    <property type="entry name" value="HTH_MARR_2"/>
    <property type="match status" value="1"/>
</dbReference>
<evidence type="ECO:0000313" key="2">
    <source>
        <dbReference type="EMBL" id="QBF83811.1"/>
    </source>
</evidence>
<dbReference type="PANTHER" id="PTHR33164">
    <property type="entry name" value="TRANSCRIPTIONAL REGULATOR, MARR FAMILY"/>
    <property type="match status" value="1"/>
</dbReference>
<reference evidence="2 3" key="1">
    <citation type="submission" date="2019-02" db="EMBL/GenBank/DDBJ databases">
        <title>Shewanella sp. D4-2 isolated from Dokdo Island.</title>
        <authorList>
            <person name="Baek K."/>
        </authorList>
    </citation>
    <scope>NUCLEOTIDE SEQUENCE [LARGE SCALE GENOMIC DNA]</scope>
    <source>
        <strain evidence="2 3">D4-2</strain>
    </source>
</reference>
<evidence type="ECO:0000313" key="3">
    <source>
        <dbReference type="Proteomes" id="UP000291106"/>
    </source>
</evidence>
<dbReference type="KEGG" id="smai:EXU30_14790"/>